<keyword evidence="4" id="KW-0276">Fatty acid metabolism</keyword>
<dbReference type="Gene3D" id="1.10.12.10">
    <property type="entry name" value="Lyase 2-enoyl-coa Hydratase, Chain A, domain 2"/>
    <property type="match status" value="1"/>
</dbReference>
<dbReference type="CDD" id="cd06558">
    <property type="entry name" value="crotonase-like"/>
    <property type="match status" value="1"/>
</dbReference>
<protein>
    <submittedName>
        <fullName evidence="11">Uncharacterized protein</fullName>
    </submittedName>
</protein>
<evidence type="ECO:0000256" key="9">
    <source>
        <dbReference type="RuleBase" id="RU003707"/>
    </source>
</evidence>
<evidence type="ECO:0000256" key="10">
    <source>
        <dbReference type="SAM" id="MobiDB-lite"/>
    </source>
</evidence>
<dbReference type="Gene3D" id="3.90.226.10">
    <property type="entry name" value="2-enoyl-CoA Hydratase, Chain A, domain 1"/>
    <property type="match status" value="1"/>
</dbReference>
<dbReference type="EnsemblPlants" id="Bo9g058980.1">
    <property type="protein sequence ID" value="Bo9g058980.1"/>
    <property type="gene ID" value="Bo9g058980"/>
</dbReference>
<dbReference type="NCBIfam" id="NF004794">
    <property type="entry name" value="PRK06142.1"/>
    <property type="match status" value="1"/>
</dbReference>
<evidence type="ECO:0000256" key="7">
    <source>
        <dbReference type="ARBA" id="ARBA00023140"/>
    </source>
</evidence>
<dbReference type="InterPro" id="IPR001753">
    <property type="entry name" value="Enoyl-CoA_hydra/iso"/>
</dbReference>
<dbReference type="Gramene" id="Bo9g058980.1">
    <property type="protein sequence ID" value="Bo9g058980.1"/>
    <property type="gene ID" value="Bo9g058980"/>
</dbReference>
<evidence type="ECO:0000256" key="2">
    <source>
        <dbReference type="ARBA" id="ARBA00005005"/>
    </source>
</evidence>
<reference evidence="11" key="2">
    <citation type="submission" date="2015-03" db="UniProtKB">
        <authorList>
            <consortium name="EnsemblPlants"/>
        </authorList>
    </citation>
    <scope>IDENTIFICATION</scope>
</reference>
<organism evidence="11 12">
    <name type="scientific">Brassica oleracea var. oleracea</name>
    <dbReference type="NCBI Taxonomy" id="109376"/>
    <lineage>
        <taxon>Eukaryota</taxon>
        <taxon>Viridiplantae</taxon>
        <taxon>Streptophyta</taxon>
        <taxon>Embryophyta</taxon>
        <taxon>Tracheophyta</taxon>
        <taxon>Spermatophyta</taxon>
        <taxon>Magnoliopsida</taxon>
        <taxon>eudicotyledons</taxon>
        <taxon>Gunneridae</taxon>
        <taxon>Pentapetalae</taxon>
        <taxon>rosids</taxon>
        <taxon>malvids</taxon>
        <taxon>Brassicales</taxon>
        <taxon>Brassicaceae</taxon>
        <taxon>Brassiceae</taxon>
        <taxon>Brassica</taxon>
    </lineage>
</organism>
<evidence type="ECO:0000256" key="4">
    <source>
        <dbReference type="ARBA" id="ARBA00022832"/>
    </source>
</evidence>
<dbReference type="InterPro" id="IPR018376">
    <property type="entry name" value="Enoyl-CoA_hyd/isom_CS"/>
</dbReference>
<comment type="pathway">
    <text evidence="2">Lipid metabolism; fatty acid beta-oxidation.</text>
</comment>
<dbReference type="InterPro" id="IPR029045">
    <property type="entry name" value="ClpP/crotonase-like_dom_sf"/>
</dbReference>
<dbReference type="InterPro" id="IPR014748">
    <property type="entry name" value="Enoyl-CoA_hydra_C"/>
</dbReference>
<proteinExistence type="inferred from homology"/>
<dbReference type="PANTHER" id="PTHR43149:SF1">
    <property type="entry name" value="DELTA(3,5)-DELTA(2,4)-DIENOYL-COA ISOMERASE, MITOCHONDRIAL"/>
    <property type="match status" value="1"/>
</dbReference>
<keyword evidence="12" id="KW-1185">Reference proteome</keyword>
<evidence type="ECO:0000313" key="12">
    <source>
        <dbReference type="Proteomes" id="UP000032141"/>
    </source>
</evidence>
<dbReference type="PROSITE" id="PS00166">
    <property type="entry name" value="ENOYL_COA_HYDRATASE"/>
    <property type="match status" value="1"/>
</dbReference>
<dbReference type="GO" id="GO:0051750">
    <property type="term" value="F:delta(3,5)-delta(2,4)-dienoyl-CoA isomerase activity"/>
    <property type="evidence" value="ECO:0007669"/>
    <property type="project" value="EnsemblPlants"/>
</dbReference>
<sequence length="317" mass="34393">KTVHVNRLQSNQKGHPSERNTHLQPQISYNLITTIFPNSKLMDSYKTLEIVRKNTDSSVFHVVLNRPSQLNALSLDFFDEFPIALSSLDQNPDVAVIILSGAGKHFCSGIDLASLSSISAQSSSGGDRGRSSEGLRRRIKSMQAAITAVEECRKPVIAAVHGACIGGGVDLVTACDVRYCSEDAFFSIKEVDLAIVADLGTLQRLPRIVGHAKAMELALTARRFSGCEAKELGLVSQVFRSKSELDKGITMIAEGIAAKSPLAVTGTKAVLLRSREMSVEQGLDYVATWNSGMLISNDLNEAVSAQMMKRQPRFSKL</sequence>
<evidence type="ECO:0000256" key="1">
    <source>
        <dbReference type="ARBA" id="ARBA00004275"/>
    </source>
</evidence>
<dbReference type="InterPro" id="IPR045002">
    <property type="entry name" value="Ech1-like"/>
</dbReference>
<evidence type="ECO:0000313" key="11">
    <source>
        <dbReference type="EnsemblPlants" id="Bo9g058980.1"/>
    </source>
</evidence>
<reference evidence="11 12" key="1">
    <citation type="journal article" date="2014" name="Genome Biol.">
        <title>Transcriptome and methylome profiling reveals relics of genome dominance in the mesopolyploid Brassica oleracea.</title>
        <authorList>
            <person name="Parkin I.A."/>
            <person name="Koh C."/>
            <person name="Tang H."/>
            <person name="Robinson S.J."/>
            <person name="Kagale S."/>
            <person name="Clarke W.E."/>
            <person name="Town C.D."/>
            <person name="Nixon J."/>
            <person name="Krishnakumar V."/>
            <person name="Bidwell S.L."/>
            <person name="Denoeud F."/>
            <person name="Belcram H."/>
            <person name="Links M.G."/>
            <person name="Just J."/>
            <person name="Clarke C."/>
            <person name="Bender T."/>
            <person name="Huebert T."/>
            <person name="Mason A.S."/>
            <person name="Pires J.C."/>
            <person name="Barker G."/>
            <person name="Moore J."/>
            <person name="Walley P.G."/>
            <person name="Manoli S."/>
            <person name="Batley J."/>
            <person name="Edwards D."/>
            <person name="Nelson M.N."/>
            <person name="Wang X."/>
            <person name="Paterson A.H."/>
            <person name="King G."/>
            <person name="Bancroft I."/>
            <person name="Chalhoub B."/>
            <person name="Sharpe A.G."/>
        </authorList>
    </citation>
    <scope>NUCLEOTIDE SEQUENCE</scope>
    <source>
        <strain evidence="11 12">cv. TO1000</strain>
    </source>
</reference>
<dbReference type="UniPathway" id="UPA00659"/>
<dbReference type="Pfam" id="PF00378">
    <property type="entry name" value="ECH_1"/>
    <property type="match status" value="1"/>
</dbReference>
<evidence type="ECO:0000256" key="5">
    <source>
        <dbReference type="ARBA" id="ARBA00022990"/>
    </source>
</evidence>
<dbReference type="HOGENOM" id="CLU_009834_7_0_1"/>
<dbReference type="FunFam" id="1.10.12.10:FF:000004">
    <property type="entry name" value="Delta3,5-delta2,4-dienoyl-CoA isomerase"/>
    <property type="match status" value="1"/>
</dbReference>
<keyword evidence="8" id="KW-0413">Isomerase</keyword>
<dbReference type="STRING" id="109376.A0A0D3E674"/>
<keyword evidence="6" id="KW-0443">Lipid metabolism</keyword>
<keyword evidence="7" id="KW-0576">Peroxisome</keyword>
<keyword evidence="5" id="KW-0007">Acetylation</keyword>
<dbReference type="OMA" id="QYVAHVE"/>
<evidence type="ECO:0000256" key="8">
    <source>
        <dbReference type="ARBA" id="ARBA00023235"/>
    </source>
</evidence>
<dbReference type="Proteomes" id="UP000032141">
    <property type="component" value="Chromosome C9"/>
</dbReference>
<dbReference type="SUPFAM" id="SSF52096">
    <property type="entry name" value="ClpP/crotonase"/>
    <property type="match status" value="1"/>
</dbReference>
<dbReference type="PANTHER" id="PTHR43149">
    <property type="entry name" value="ENOYL-COA HYDRATASE"/>
    <property type="match status" value="1"/>
</dbReference>
<evidence type="ECO:0000256" key="3">
    <source>
        <dbReference type="ARBA" id="ARBA00005254"/>
    </source>
</evidence>
<dbReference type="eggNOG" id="KOG1681">
    <property type="taxonomic scope" value="Eukaryota"/>
</dbReference>
<dbReference type="FunFam" id="3.90.226.10:FF:000024">
    <property type="entry name" value="Delta3,5-delta2,4-dienoyl-CoA isomerase"/>
    <property type="match status" value="1"/>
</dbReference>
<name>A0A0D3E674_BRAOL</name>
<accession>A0A0D3E674</accession>
<dbReference type="GO" id="GO:0005777">
    <property type="term" value="C:peroxisome"/>
    <property type="evidence" value="ECO:0007669"/>
    <property type="project" value="UniProtKB-SubCell"/>
</dbReference>
<dbReference type="GO" id="GO:0006635">
    <property type="term" value="P:fatty acid beta-oxidation"/>
    <property type="evidence" value="ECO:0007669"/>
    <property type="project" value="UniProtKB-UniPathway"/>
</dbReference>
<comment type="similarity">
    <text evidence="3 9">Belongs to the enoyl-CoA hydratase/isomerase family.</text>
</comment>
<feature type="region of interest" description="Disordered" evidence="10">
    <location>
        <begin position="1"/>
        <end position="23"/>
    </location>
</feature>
<evidence type="ECO:0000256" key="6">
    <source>
        <dbReference type="ARBA" id="ARBA00023098"/>
    </source>
</evidence>
<comment type="subcellular location">
    <subcellularLocation>
        <location evidence="1">Peroxisome</location>
    </subcellularLocation>
</comment>
<dbReference type="AlphaFoldDB" id="A0A0D3E674"/>